<dbReference type="Pfam" id="PF03610">
    <property type="entry name" value="EIIA-man"/>
    <property type="match status" value="1"/>
</dbReference>
<accession>A0A7W8D2I8</accession>
<proteinExistence type="predicted"/>
<dbReference type="GO" id="GO:0005737">
    <property type="term" value="C:cytoplasm"/>
    <property type="evidence" value="ECO:0007669"/>
    <property type="project" value="UniProtKB-SubCell"/>
</dbReference>
<dbReference type="AlphaFoldDB" id="A0A7W8D2I8"/>
<gene>
    <name evidence="9" type="ORF">HNQ43_000378</name>
</gene>
<keyword evidence="2" id="KW-0813">Transport</keyword>
<keyword evidence="7" id="KW-0418">Kinase</keyword>
<dbReference type="GO" id="GO:0016301">
    <property type="term" value="F:kinase activity"/>
    <property type="evidence" value="ECO:0007669"/>
    <property type="project" value="UniProtKB-KW"/>
</dbReference>
<evidence type="ECO:0000256" key="4">
    <source>
        <dbReference type="ARBA" id="ARBA00022597"/>
    </source>
</evidence>
<evidence type="ECO:0000256" key="6">
    <source>
        <dbReference type="ARBA" id="ARBA00022683"/>
    </source>
</evidence>
<dbReference type="PANTHER" id="PTHR33799:SF1">
    <property type="entry name" value="PTS SYSTEM MANNOSE-SPECIFIC EIIAB COMPONENT-RELATED"/>
    <property type="match status" value="1"/>
</dbReference>
<keyword evidence="4" id="KW-0762">Sugar transport</keyword>
<dbReference type="InterPro" id="IPR051471">
    <property type="entry name" value="Bacterial_PTS_sugar_comp"/>
</dbReference>
<feature type="domain" description="PTS EIIA type-4" evidence="8">
    <location>
        <begin position="6"/>
        <end position="129"/>
    </location>
</feature>
<dbReference type="SUPFAM" id="SSF53062">
    <property type="entry name" value="PTS system fructose IIA component-like"/>
    <property type="match status" value="1"/>
</dbReference>
<keyword evidence="3" id="KW-0963">Cytoplasm</keyword>
<dbReference type="InterPro" id="IPR033887">
    <property type="entry name" value="PTS_IIA_man"/>
</dbReference>
<evidence type="ECO:0000256" key="3">
    <source>
        <dbReference type="ARBA" id="ARBA00022490"/>
    </source>
</evidence>
<dbReference type="InterPro" id="IPR036662">
    <property type="entry name" value="PTS_EIIA_man-typ_sf"/>
</dbReference>
<dbReference type="CDD" id="cd00006">
    <property type="entry name" value="PTS_IIA_man"/>
    <property type="match status" value="1"/>
</dbReference>
<dbReference type="Gene3D" id="3.40.50.510">
    <property type="entry name" value="Phosphotransferase system, mannose-type IIA component"/>
    <property type="match status" value="1"/>
</dbReference>
<dbReference type="GO" id="GO:0016020">
    <property type="term" value="C:membrane"/>
    <property type="evidence" value="ECO:0007669"/>
    <property type="project" value="InterPro"/>
</dbReference>
<dbReference type="PANTHER" id="PTHR33799">
    <property type="entry name" value="PTS PERMEASE-RELATED-RELATED"/>
    <property type="match status" value="1"/>
</dbReference>
<dbReference type="EMBL" id="JACHHD010000003">
    <property type="protein sequence ID" value="MBB5184340.1"/>
    <property type="molecule type" value="Genomic_DNA"/>
</dbReference>
<dbReference type="InterPro" id="IPR004701">
    <property type="entry name" value="PTS_EIIA_man-typ"/>
</dbReference>
<sequence>MDEIMKNLLIICTHGDFGKEIIHSAEMIIGKTENVKYFSLKEGMDPFQYRSLMTEYLDEHEDCGVLCLVDLFGGTPCNMATSIPRDNYEIVSGLNLAMLIETYSLLQSLTVEQLKMTALDTLSNSGHDVKKRFQELKLRKR</sequence>
<comment type="caution">
    <text evidence="9">The sequence shown here is derived from an EMBL/GenBank/DDBJ whole genome shotgun (WGS) entry which is preliminary data.</text>
</comment>
<evidence type="ECO:0000313" key="10">
    <source>
        <dbReference type="Proteomes" id="UP000521313"/>
    </source>
</evidence>
<evidence type="ECO:0000256" key="1">
    <source>
        <dbReference type="ARBA" id="ARBA00004496"/>
    </source>
</evidence>
<keyword evidence="6" id="KW-0598">Phosphotransferase system</keyword>
<evidence type="ECO:0000256" key="7">
    <source>
        <dbReference type="ARBA" id="ARBA00022777"/>
    </source>
</evidence>
<dbReference type="Proteomes" id="UP000521313">
    <property type="component" value="Unassembled WGS sequence"/>
</dbReference>
<name>A0A7W8D2I8_9FIRM</name>
<dbReference type="RefSeq" id="WP_183374241.1">
    <property type="nucleotide sequence ID" value="NZ_CAWVLV010000034.1"/>
</dbReference>
<protein>
    <submittedName>
        <fullName evidence="9">PTS system mannose-specific IIA component/D-glucosaminate-specific PTS system IIA component</fullName>
    </submittedName>
</protein>
<evidence type="ECO:0000313" key="9">
    <source>
        <dbReference type="EMBL" id="MBB5184340.1"/>
    </source>
</evidence>
<evidence type="ECO:0000256" key="2">
    <source>
        <dbReference type="ARBA" id="ARBA00022448"/>
    </source>
</evidence>
<organism evidence="9 10">
    <name type="scientific">Faecalicoccus acidiformans</name>
    <dbReference type="NCBI Taxonomy" id="915173"/>
    <lineage>
        <taxon>Bacteria</taxon>
        <taxon>Bacillati</taxon>
        <taxon>Bacillota</taxon>
        <taxon>Erysipelotrichia</taxon>
        <taxon>Erysipelotrichales</taxon>
        <taxon>Erysipelotrichaceae</taxon>
        <taxon>Faecalicoccus</taxon>
    </lineage>
</organism>
<keyword evidence="5" id="KW-0808">Transferase</keyword>
<evidence type="ECO:0000259" key="8">
    <source>
        <dbReference type="PROSITE" id="PS51096"/>
    </source>
</evidence>
<reference evidence="9 10" key="1">
    <citation type="submission" date="2020-08" db="EMBL/GenBank/DDBJ databases">
        <title>Genomic Encyclopedia of Type Strains, Phase IV (KMG-IV): sequencing the most valuable type-strain genomes for metagenomic binning, comparative biology and taxonomic classification.</title>
        <authorList>
            <person name="Goeker M."/>
        </authorList>
    </citation>
    <scope>NUCLEOTIDE SEQUENCE [LARGE SCALE GENOMIC DNA]</scope>
    <source>
        <strain evidence="9 10">DSM 26963</strain>
    </source>
</reference>
<evidence type="ECO:0000256" key="5">
    <source>
        <dbReference type="ARBA" id="ARBA00022679"/>
    </source>
</evidence>
<comment type="subcellular location">
    <subcellularLocation>
        <location evidence="1">Cytoplasm</location>
    </subcellularLocation>
</comment>
<dbReference type="PROSITE" id="PS51096">
    <property type="entry name" value="PTS_EIIA_TYPE_4"/>
    <property type="match status" value="1"/>
</dbReference>
<dbReference type="GO" id="GO:0009401">
    <property type="term" value="P:phosphoenolpyruvate-dependent sugar phosphotransferase system"/>
    <property type="evidence" value="ECO:0007669"/>
    <property type="project" value="UniProtKB-KW"/>
</dbReference>